<dbReference type="STRING" id="1045773.SAMN05216555_1184"/>
<reference evidence="4" key="1">
    <citation type="submission" date="2016-10" db="EMBL/GenBank/DDBJ databases">
        <authorList>
            <person name="Varghese N."/>
            <person name="Submissions S."/>
        </authorList>
    </citation>
    <scope>NUCLEOTIDE SEQUENCE [LARGE SCALE GENOMIC DNA]</scope>
    <source>
        <strain evidence="4">CGMCC 1.10783</strain>
    </source>
</reference>
<keyword evidence="2" id="KW-0812">Transmembrane</keyword>
<dbReference type="PANTHER" id="PTHR44103">
    <property type="entry name" value="PROPROTEIN CONVERTASE P"/>
    <property type="match status" value="1"/>
</dbReference>
<protein>
    <submittedName>
        <fullName evidence="3">Repeat domain-containing protein</fullName>
    </submittedName>
</protein>
<dbReference type="InterPro" id="IPR013517">
    <property type="entry name" value="FG-GAP"/>
</dbReference>
<keyword evidence="2" id="KW-0472">Membrane</keyword>
<gene>
    <name evidence="3" type="ORF">SAMN05216555_1184</name>
</gene>
<feature type="transmembrane region" description="Helical" evidence="2">
    <location>
        <begin position="36"/>
        <end position="57"/>
    </location>
</feature>
<dbReference type="EMBL" id="FNEI01000018">
    <property type="protein sequence ID" value="SDJ85349.1"/>
    <property type="molecule type" value="Genomic_DNA"/>
</dbReference>
<evidence type="ECO:0000256" key="2">
    <source>
        <dbReference type="SAM" id="Phobius"/>
    </source>
</evidence>
<proteinExistence type="predicted"/>
<name>A0A1G8X3Y8_9MICC</name>
<dbReference type="SUPFAM" id="SSF69318">
    <property type="entry name" value="Integrin alpha N-terminal domain"/>
    <property type="match status" value="2"/>
</dbReference>
<sequence>MLAAAVPGSILGESGRVRPTLIGGIMAFSAALFRRLFRVLVVFVSAVLAAVILVPAGPVAAVEAKPQLLSLERTSPAVITAGTNATFAFKASEPVTSVEIYVEDKTGTRSGYWESRNASIDGTIQLPIEPDSWPSGSVVAEWVTVSTADYRYTTYLRQPSFRSLGDMSRLDFQVDNPNLVLEEPAVTSLSMATAAATPGQTVRLNFSLSQAASQVRFSFVDPSLARSVDFTWKGSVPKGPFSAVASVPITAADPNGKYILESIDIAYFGDRARLVYGRDGVTHRSAALPPSPVPLIDFSKGTFSVNNPAVQLSTQSATALPGIIGKFESPRSDLQAGNGAWTNVPSGYKYQWLRNGVPIPGQTGQWYNAYGEIDGGTRISVRVTALTPGFLPSSAVSPSVGPIPRSVELLNGRIEGDVSVGGRIRVEGFQYWVTPQGGTTKITCGWRRNGAVIPGVTRCDYVLTAADQGASIAVAATATNDGNSSDMLPIWLRPRVAKKAPGRGMNADGTMDVFARDKAGNLYLYPTNGRGSWLPRQRIGGGWNIYNALLSPGDWNGDGKNDVMARDREGRLFLYPGNGRGGIPTKVQVGGGWQTFRAIIAPGDWNGDGNNDIMARDYSNNVWLYPGNGRGGWLTRSLIRHDDWNDINLIVGAGKSTGSNVNNLMARDIWGNLRILPGNGHGGFLFSSGYWSLGAGWNIYSRIGSAGDFNGDWIPDFFGIKPSGEFVICYGNGSAWYKGHRVVGGNWNQFTAVF</sequence>
<evidence type="ECO:0000313" key="3">
    <source>
        <dbReference type="EMBL" id="SDJ85349.1"/>
    </source>
</evidence>
<keyword evidence="1" id="KW-0732">Signal</keyword>
<keyword evidence="2" id="KW-1133">Transmembrane helix</keyword>
<organism evidence="3 4">
    <name type="scientific">Arthrobacter cupressi</name>
    <dbReference type="NCBI Taxonomy" id="1045773"/>
    <lineage>
        <taxon>Bacteria</taxon>
        <taxon>Bacillati</taxon>
        <taxon>Actinomycetota</taxon>
        <taxon>Actinomycetes</taxon>
        <taxon>Micrococcales</taxon>
        <taxon>Micrococcaceae</taxon>
        <taxon>Arthrobacter</taxon>
    </lineage>
</organism>
<dbReference type="InterPro" id="IPR028994">
    <property type="entry name" value="Integrin_alpha_N"/>
</dbReference>
<dbReference type="AlphaFoldDB" id="A0A1G8X3Y8"/>
<dbReference type="Proteomes" id="UP000182130">
    <property type="component" value="Unassembled WGS sequence"/>
</dbReference>
<dbReference type="Gene3D" id="2.40.128.340">
    <property type="match status" value="1"/>
</dbReference>
<dbReference type="Pfam" id="PF13517">
    <property type="entry name" value="FG-GAP_3"/>
    <property type="match status" value="1"/>
</dbReference>
<keyword evidence="4" id="KW-1185">Reference proteome</keyword>
<evidence type="ECO:0000313" key="4">
    <source>
        <dbReference type="Proteomes" id="UP000182130"/>
    </source>
</evidence>
<evidence type="ECO:0000256" key="1">
    <source>
        <dbReference type="ARBA" id="ARBA00022729"/>
    </source>
</evidence>
<dbReference type="PANTHER" id="PTHR44103:SF1">
    <property type="entry name" value="PROPROTEIN CONVERTASE P"/>
    <property type="match status" value="1"/>
</dbReference>
<dbReference type="Gene3D" id="2.60.40.2700">
    <property type="match status" value="2"/>
</dbReference>
<accession>A0A1G8X3Y8</accession>